<evidence type="ECO:0000313" key="4">
    <source>
        <dbReference type="EMBL" id="HIZ72222.1"/>
    </source>
</evidence>
<dbReference type="InterPro" id="IPR026881">
    <property type="entry name" value="WYL_dom"/>
</dbReference>
<dbReference type="PIRSF" id="PIRSF016838">
    <property type="entry name" value="PafC"/>
    <property type="match status" value="1"/>
</dbReference>
<dbReference type="SUPFAM" id="SSF46785">
    <property type="entry name" value="Winged helix' DNA-binding domain"/>
    <property type="match status" value="1"/>
</dbReference>
<dbReference type="InterPro" id="IPR036388">
    <property type="entry name" value="WH-like_DNA-bd_sf"/>
</dbReference>
<evidence type="ECO:0000259" key="1">
    <source>
        <dbReference type="Pfam" id="PF08279"/>
    </source>
</evidence>
<organism evidence="4 5">
    <name type="scientific">Candidatus Gallimonas intestinavium</name>
    <dbReference type="NCBI Taxonomy" id="2838603"/>
    <lineage>
        <taxon>Bacteria</taxon>
        <taxon>Bacillati</taxon>
        <taxon>Bacillota</taxon>
        <taxon>Clostridia</taxon>
        <taxon>Candidatus Gallimonas</taxon>
    </lineage>
</organism>
<dbReference type="InterPro" id="IPR051534">
    <property type="entry name" value="CBASS_pafABC_assoc_protein"/>
</dbReference>
<comment type="caution">
    <text evidence="4">The sequence shown here is derived from an EMBL/GenBank/DDBJ whole genome shotgun (WGS) entry which is preliminary data.</text>
</comment>
<dbReference type="Pfam" id="PF25583">
    <property type="entry name" value="WCX"/>
    <property type="match status" value="1"/>
</dbReference>
<name>A0A9D2G4T4_9FIRM</name>
<protein>
    <submittedName>
        <fullName evidence="4">YafY family transcriptional regulator</fullName>
    </submittedName>
</protein>
<dbReference type="PANTHER" id="PTHR34580">
    <property type="match status" value="1"/>
</dbReference>
<sequence length="308" mass="34506">MKAQTLIGILFTLLSCRRISAGELAAKYGCSERTIFRYVDELTCAGIPIDVSRGSGGGIYISDAYKLPRGLLTREEAARTREAMLAMNEQLRDPALTAAIRKFEAQYRTERVGPSSFGNILVDSGSWGDEHRFSDKLALIDRAIAEAEELAIDYVDREGDRSHRRIRPHLLVLKQNVWYVYAWCLMRKEFRLFKLGRIRTIRRTGETFRRTPVSREDIPLSFWPAEGKTVFARFAIAPEALPYVQDWLGVESIVTADGVHTAEAALPDDESLIGKILSAGAGLKVLSPASLKERVANEVRRLAAQYEA</sequence>
<feature type="domain" description="WCX" evidence="3">
    <location>
        <begin position="231"/>
        <end position="303"/>
    </location>
</feature>
<dbReference type="PANTHER" id="PTHR34580:SF1">
    <property type="entry name" value="PROTEIN PAFC"/>
    <property type="match status" value="1"/>
</dbReference>
<evidence type="ECO:0000259" key="3">
    <source>
        <dbReference type="Pfam" id="PF25583"/>
    </source>
</evidence>
<evidence type="ECO:0000259" key="2">
    <source>
        <dbReference type="Pfam" id="PF13280"/>
    </source>
</evidence>
<evidence type="ECO:0000313" key="5">
    <source>
        <dbReference type="Proteomes" id="UP000824102"/>
    </source>
</evidence>
<dbReference type="Pfam" id="PF08279">
    <property type="entry name" value="HTH_11"/>
    <property type="match status" value="1"/>
</dbReference>
<dbReference type="Proteomes" id="UP000824102">
    <property type="component" value="Unassembled WGS sequence"/>
</dbReference>
<dbReference type="InterPro" id="IPR057727">
    <property type="entry name" value="WCX_dom"/>
</dbReference>
<gene>
    <name evidence="4" type="ORF">H9964_01425</name>
</gene>
<accession>A0A9D2G4T4</accession>
<dbReference type="AlphaFoldDB" id="A0A9D2G4T4"/>
<feature type="domain" description="Helix-turn-helix type 11" evidence="1">
    <location>
        <begin position="10"/>
        <end position="56"/>
    </location>
</feature>
<dbReference type="InterPro" id="IPR028349">
    <property type="entry name" value="PafC-like"/>
</dbReference>
<dbReference type="InterPro" id="IPR036390">
    <property type="entry name" value="WH_DNA-bd_sf"/>
</dbReference>
<reference evidence="4" key="2">
    <citation type="submission" date="2021-04" db="EMBL/GenBank/DDBJ databases">
        <authorList>
            <person name="Gilroy R."/>
        </authorList>
    </citation>
    <scope>NUCLEOTIDE SEQUENCE</scope>
    <source>
        <strain evidence="4">ChiW7-2402</strain>
    </source>
</reference>
<dbReference type="Pfam" id="PF13280">
    <property type="entry name" value="WYL"/>
    <property type="match status" value="1"/>
</dbReference>
<dbReference type="InterPro" id="IPR013196">
    <property type="entry name" value="HTH_11"/>
</dbReference>
<feature type="domain" description="WYL" evidence="2">
    <location>
        <begin position="136"/>
        <end position="202"/>
    </location>
</feature>
<reference evidence="4" key="1">
    <citation type="journal article" date="2021" name="PeerJ">
        <title>Extensive microbial diversity within the chicken gut microbiome revealed by metagenomics and culture.</title>
        <authorList>
            <person name="Gilroy R."/>
            <person name="Ravi A."/>
            <person name="Getino M."/>
            <person name="Pursley I."/>
            <person name="Horton D.L."/>
            <person name="Alikhan N.F."/>
            <person name="Baker D."/>
            <person name="Gharbi K."/>
            <person name="Hall N."/>
            <person name="Watson M."/>
            <person name="Adriaenssens E.M."/>
            <person name="Foster-Nyarko E."/>
            <person name="Jarju S."/>
            <person name="Secka A."/>
            <person name="Antonio M."/>
            <person name="Oren A."/>
            <person name="Chaudhuri R.R."/>
            <person name="La Ragione R."/>
            <person name="Hildebrand F."/>
            <person name="Pallen M.J."/>
        </authorList>
    </citation>
    <scope>NUCLEOTIDE SEQUENCE</scope>
    <source>
        <strain evidence="4">ChiW7-2402</strain>
    </source>
</reference>
<dbReference type="Gene3D" id="1.10.10.10">
    <property type="entry name" value="Winged helix-like DNA-binding domain superfamily/Winged helix DNA-binding domain"/>
    <property type="match status" value="1"/>
</dbReference>
<dbReference type="PROSITE" id="PS51257">
    <property type="entry name" value="PROKAR_LIPOPROTEIN"/>
    <property type="match status" value="1"/>
</dbReference>
<dbReference type="EMBL" id="DXBB01000030">
    <property type="protein sequence ID" value="HIZ72222.1"/>
    <property type="molecule type" value="Genomic_DNA"/>
</dbReference>
<dbReference type="PROSITE" id="PS52050">
    <property type="entry name" value="WYL"/>
    <property type="match status" value="1"/>
</dbReference>
<proteinExistence type="predicted"/>